<organism evidence="6 7">
    <name type="scientific">Krasilnikoviella flava</name>
    <dbReference type="NCBI Taxonomy" id="526729"/>
    <lineage>
        <taxon>Bacteria</taxon>
        <taxon>Bacillati</taxon>
        <taxon>Actinomycetota</taxon>
        <taxon>Actinomycetes</taxon>
        <taxon>Micrococcales</taxon>
        <taxon>Promicromonosporaceae</taxon>
        <taxon>Krasilnikoviella</taxon>
    </lineage>
</organism>
<dbReference type="PANTHER" id="PTHR43248:SF29">
    <property type="entry name" value="TRIPEPTIDYL AMINOPEPTIDASE"/>
    <property type="match status" value="1"/>
</dbReference>
<dbReference type="GO" id="GO:0016787">
    <property type="term" value="F:hydrolase activity"/>
    <property type="evidence" value="ECO:0007669"/>
    <property type="project" value="UniProtKB-KW"/>
</dbReference>
<evidence type="ECO:0000256" key="3">
    <source>
        <dbReference type="ARBA" id="ARBA00022801"/>
    </source>
</evidence>
<gene>
    <name evidence="6" type="ORF">SAMN04324258_3344</name>
</gene>
<dbReference type="InterPro" id="IPR013595">
    <property type="entry name" value="Pept_S33_TAP-like_C"/>
</dbReference>
<dbReference type="Pfam" id="PF08386">
    <property type="entry name" value="Abhydrolase_4"/>
    <property type="match status" value="1"/>
</dbReference>
<dbReference type="Gene3D" id="3.40.50.1820">
    <property type="entry name" value="alpha/beta hydrolase"/>
    <property type="match status" value="1"/>
</dbReference>
<keyword evidence="3 6" id="KW-0378">Hydrolase</keyword>
<keyword evidence="7" id="KW-1185">Reference proteome</keyword>
<evidence type="ECO:0000313" key="7">
    <source>
        <dbReference type="Proteomes" id="UP000189777"/>
    </source>
</evidence>
<feature type="region of interest" description="Disordered" evidence="4">
    <location>
        <begin position="1"/>
        <end position="21"/>
    </location>
</feature>
<evidence type="ECO:0000259" key="5">
    <source>
        <dbReference type="Pfam" id="PF08386"/>
    </source>
</evidence>
<reference evidence="6 7" key="1">
    <citation type="submission" date="2017-02" db="EMBL/GenBank/DDBJ databases">
        <authorList>
            <person name="Peterson S.W."/>
        </authorList>
    </citation>
    <scope>NUCLEOTIDE SEQUENCE [LARGE SCALE GENOMIC DNA]</scope>
    <source>
        <strain evidence="6 7">DSM 21481</strain>
    </source>
</reference>
<dbReference type="EMBL" id="FUZQ01000006">
    <property type="protein sequence ID" value="SKC74927.1"/>
    <property type="molecule type" value="Genomic_DNA"/>
</dbReference>
<proteinExistence type="inferred from homology"/>
<sequence>MIPDERRSTARRTPSLRPTPRRATLRRAAAVVVAGVVLLAGCTAPAKEQSPVGSASGPAASQAPDGFAQYYGQTLEWEDCEDGLQCATASAPLSWQDADAGSIELALVRNPADGKDPEGSLLVNPGGPGASGVDFVRGDAQGGGSTFGKRLQDAFDIVGFDPRGVQRSTPLKCFDDARKGESLAKDFDRSTDAGLEAMADEYEAWNAACAENSGDVLGHVDTQSAARDMDMLRAVLGDDTLHYLGFSYGTQLGATYAGLFPDRAGRLVLDGAIDTTLTSEEVSHGQAVGFENALRAYVKDCQAGGSCPLTGSVDDGMRQIRQVLDHAYERPYETSSSGRTVTQSLAFYGIAVTLYNQGSWPALTQGLDEAINQGTGDVLLYLSDQYFDRNADGSYSSNSEEAMRGVNCLDDRATTDVDQMRADAAAIEKDAPTMGSFFGYGGLTCDGAEYPQVEREFDVHAKGAPPIVVVGTTNDPATPYVWAEGLAKTLDSGVLLTYQGEGHTAYQPSRSCVADAVESYLVDGDVPEDGATC</sequence>
<dbReference type="AlphaFoldDB" id="A0A1T5LFV4"/>
<dbReference type="SUPFAM" id="SSF53474">
    <property type="entry name" value="alpha/beta-Hydrolases"/>
    <property type="match status" value="1"/>
</dbReference>
<evidence type="ECO:0000256" key="2">
    <source>
        <dbReference type="ARBA" id="ARBA00022729"/>
    </source>
</evidence>
<evidence type="ECO:0000256" key="1">
    <source>
        <dbReference type="ARBA" id="ARBA00010088"/>
    </source>
</evidence>
<dbReference type="STRING" id="526729.SAMN04324258_3344"/>
<feature type="domain" description="Peptidase S33 tripeptidyl aminopeptidase-like C-terminal" evidence="5">
    <location>
        <begin position="432"/>
        <end position="533"/>
    </location>
</feature>
<dbReference type="RefSeq" id="WP_245807181.1">
    <property type="nucleotide sequence ID" value="NZ_FUZQ01000006.1"/>
</dbReference>
<dbReference type="InterPro" id="IPR029058">
    <property type="entry name" value="AB_hydrolase_fold"/>
</dbReference>
<dbReference type="Proteomes" id="UP000189777">
    <property type="component" value="Unassembled WGS sequence"/>
</dbReference>
<evidence type="ECO:0000256" key="4">
    <source>
        <dbReference type="SAM" id="MobiDB-lite"/>
    </source>
</evidence>
<keyword evidence="2" id="KW-0732">Signal</keyword>
<name>A0A1T5LFV4_9MICO</name>
<protein>
    <submittedName>
        <fullName evidence="6">Alpha/beta hydrolase fold</fullName>
    </submittedName>
</protein>
<dbReference type="InterPro" id="IPR051601">
    <property type="entry name" value="Serine_prot/Carboxylest_S33"/>
</dbReference>
<evidence type="ECO:0000313" key="6">
    <source>
        <dbReference type="EMBL" id="SKC74927.1"/>
    </source>
</evidence>
<dbReference type="PANTHER" id="PTHR43248">
    <property type="entry name" value="2-SUCCINYL-6-HYDROXY-2,4-CYCLOHEXADIENE-1-CARBOXYLATE SYNTHASE"/>
    <property type="match status" value="1"/>
</dbReference>
<accession>A0A1T5LFV4</accession>
<comment type="similarity">
    <text evidence="1">Belongs to the peptidase S33 family.</text>
</comment>